<evidence type="ECO:0000313" key="3">
    <source>
        <dbReference type="Proteomes" id="UP001281614"/>
    </source>
</evidence>
<keyword evidence="3" id="KW-1185">Reference proteome</keyword>
<dbReference type="EMBL" id="VYYT01000177">
    <property type="protein sequence ID" value="KAK2759743.1"/>
    <property type="molecule type" value="Genomic_DNA"/>
</dbReference>
<sequence length="118" mass="12227">MSRLNLGGGKEREGEVTVGPTKNDGKGRCVRWALLWAVEGSGQSHSCPPVSHCDWKEGGSFACLSPPSSFLPPSHQSVPRGGQQAQGWLAASMDSVRLAAGGSGSTFTCLSHCPGTTT</sequence>
<dbReference type="Proteomes" id="UP001281614">
    <property type="component" value="Unassembled WGS sequence"/>
</dbReference>
<reference evidence="2" key="1">
    <citation type="submission" date="2023-02" db="EMBL/GenBank/DDBJ databases">
        <title>Colletotrichum kahawae CIFC_Que2 genome sequencing and assembly.</title>
        <authorList>
            <person name="Baroncelli R."/>
        </authorList>
    </citation>
    <scope>NUCLEOTIDE SEQUENCE</scope>
    <source>
        <strain evidence="2">CIFC_Que2</strain>
    </source>
</reference>
<dbReference type="AlphaFoldDB" id="A0AAE0D6J1"/>
<accession>A0AAE0D6J1</accession>
<name>A0AAE0D6J1_COLKA</name>
<protein>
    <submittedName>
        <fullName evidence="2">Uncharacterized protein</fullName>
    </submittedName>
</protein>
<gene>
    <name evidence="2" type="ORF">CKAH01_16630</name>
</gene>
<proteinExistence type="predicted"/>
<evidence type="ECO:0000256" key="1">
    <source>
        <dbReference type="SAM" id="MobiDB-lite"/>
    </source>
</evidence>
<organism evidence="2 3">
    <name type="scientific">Colletotrichum kahawae</name>
    <name type="common">Coffee berry disease fungus</name>
    <dbReference type="NCBI Taxonomy" id="34407"/>
    <lineage>
        <taxon>Eukaryota</taxon>
        <taxon>Fungi</taxon>
        <taxon>Dikarya</taxon>
        <taxon>Ascomycota</taxon>
        <taxon>Pezizomycotina</taxon>
        <taxon>Sordariomycetes</taxon>
        <taxon>Hypocreomycetidae</taxon>
        <taxon>Glomerellales</taxon>
        <taxon>Glomerellaceae</taxon>
        <taxon>Colletotrichum</taxon>
        <taxon>Colletotrichum gloeosporioides species complex</taxon>
    </lineage>
</organism>
<evidence type="ECO:0000313" key="2">
    <source>
        <dbReference type="EMBL" id="KAK2759743.1"/>
    </source>
</evidence>
<comment type="caution">
    <text evidence="2">The sequence shown here is derived from an EMBL/GenBank/DDBJ whole genome shotgun (WGS) entry which is preliminary data.</text>
</comment>
<feature type="region of interest" description="Disordered" evidence="1">
    <location>
        <begin position="1"/>
        <end position="22"/>
    </location>
</feature>